<comment type="caution">
    <text evidence="4">The sequence shown here is derived from an EMBL/GenBank/DDBJ whole genome shotgun (WGS) entry which is preliminary data.</text>
</comment>
<evidence type="ECO:0000313" key="5">
    <source>
        <dbReference type="Proteomes" id="UP000319160"/>
    </source>
</evidence>
<dbReference type="STRING" id="2512241.A0A553I8X6"/>
<feature type="domain" description="Hemerythrin-like" evidence="3">
    <location>
        <begin position="55"/>
        <end position="168"/>
    </location>
</feature>
<dbReference type="Proteomes" id="UP000319160">
    <property type="component" value="Unassembled WGS sequence"/>
</dbReference>
<dbReference type="Gene3D" id="1.20.120.520">
    <property type="entry name" value="nmb1532 protein domain like"/>
    <property type="match status" value="1"/>
</dbReference>
<proteinExistence type="predicted"/>
<keyword evidence="5" id="KW-1185">Reference proteome</keyword>
<dbReference type="Pfam" id="PF01814">
    <property type="entry name" value="Hemerythrin"/>
    <property type="match status" value="1"/>
</dbReference>
<protein>
    <recommendedName>
        <fullName evidence="3">Hemerythrin-like domain-containing protein</fullName>
    </recommendedName>
</protein>
<dbReference type="EMBL" id="VFLP01000010">
    <property type="protein sequence ID" value="TRX96650.1"/>
    <property type="molecule type" value="Genomic_DNA"/>
</dbReference>
<feature type="coiled-coil region" evidence="1">
    <location>
        <begin position="148"/>
        <end position="183"/>
    </location>
</feature>
<dbReference type="OrthoDB" id="9983919at2759"/>
<sequence length="253" mass="29555">MMLSRPMFRSHRFVSPSVAARALRAPLPIIRRQYAEAHFPGPKVESLQHSQIWKISEAIREDHKQLKDYYNRVVNSKDLDEQERYGNAFIWELARHSIAEEIVVYPAFERDIHDNGKGIADKDRDQHQGIKEQLYEFQKLKPKDEAYLPTLERLFKDLQHHIKEEEENDLVKLERQISLTESKELSQSFEKTKMLTPTRSHPSAPNKPPLFVTVIGLMIAPIDKIRDLLFTKFPEKKMPDLGHTKHGVGKSDR</sequence>
<accession>A0A553I8X6</accession>
<evidence type="ECO:0000259" key="3">
    <source>
        <dbReference type="Pfam" id="PF01814"/>
    </source>
</evidence>
<name>A0A553I8X6_9PEZI</name>
<dbReference type="PANTHER" id="PTHR35585">
    <property type="entry name" value="HHE DOMAIN PROTEIN (AFU_ORTHOLOGUE AFUA_4G00730)"/>
    <property type="match status" value="1"/>
</dbReference>
<evidence type="ECO:0000256" key="2">
    <source>
        <dbReference type="SAM" id="MobiDB-lite"/>
    </source>
</evidence>
<evidence type="ECO:0000256" key="1">
    <source>
        <dbReference type="SAM" id="Coils"/>
    </source>
</evidence>
<feature type="compositionally biased region" description="Polar residues" evidence="2">
    <location>
        <begin position="184"/>
        <end position="203"/>
    </location>
</feature>
<dbReference type="PANTHER" id="PTHR35585:SF1">
    <property type="entry name" value="HHE DOMAIN PROTEIN (AFU_ORTHOLOGUE AFUA_4G00730)"/>
    <property type="match status" value="1"/>
</dbReference>
<reference evidence="5" key="1">
    <citation type="submission" date="2019-06" db="EMBL/GenBank/DDBJ databases">
        <title>Draft genome sequence of the griseofulvin-producing fungus Xylaria cubensis strain G536.</title>
        <authorList>
            <person name="Mead M.E."/>
            <person name="Raja H.A."/>
            <person name="Steenwyk J.L."/>
            <person name="Knowles S.L."/>
            <person name="Oberlies N.H."/>
            <person name="Rokas A."/>
        </authorList>
    </citation>
    <scope>NUCLEOTIDE SEQUENCE [LARGE SCALE GENOMIC DNA]</scope>
    <source>
        <strain evidence="5">G536</strain>
    </source>
</reference>
<organism evidence="4 5">
    <name type="scientific">Xylaria flabelliformis</name>
    <dbReference type="NCBI Taxonomy" id="2512241"/>
    <lineage>
        <taxon>Eukaryota</taxon>
        <taxon>Fungi</taxon>
        <taxon>Dikarya</taxon>
        <taxon>Ascomycota</taxon>
        <taxon>Pezizomycotina</taxon>
        <taxon>Sordariomycetes</taxon>
        <taxon>Xylariomycetidae</taxon>
        <taxon>Xylariales</taxon>
        <taxon>Xylariaceae</taxon>
        <taxon>Xylaria</taxon>
    </lineage>
</organism>
<feature type="region of interest" description="Disordered" evidence="2">
    <location>
        <begin position="184"/>
        <end position="207"/>
    </location>
</feature>
<keyword evidence="1" id="KW-0175">Coiled coil</keyword>
<dbReference type="InterPro" id="IPR012312">
    <property type="entry name" value="Hemerythrin-like"/>
</dbReference>
<gene>
    <name evidence="4" type="ORF">FHL15_002552</name>
</gene>
<dbReference type="AlphaFoldDB" id="A0A553I8X6"/>
<evidence type="ECO:0000313" key="4">
    <source>
        <dbReference type="EMBL" id="TRX96650.1"/>
    </source>
</evidence>